<feature type="active site" evidence="1">
    <location>
        <position position="128"/>
    </location>
</feature>
<dbReference type="PROSITE" id="PS51459">
    <property type="entry name" value="FIDO"/>
    <property type="match status" value="1"/>
</dbReference>
<evidence type="ECO:0000256" key="2">
    <source>
        <dbReference type="PIRSR" id="PIRSR640198-4"/>
    </source>
</evidence>
<reference evidence="4 5" key="1">
    <citation type="journal article" date="2017" name="Front. Microbiol.">
        <title>Comparative Genomic Analysis of the Class Epsilonproteobacteria and Proposed Reclassification to Epsilonbacteraeota (phyl. nov.).</title>
        <authorList>
            <person name="Waite D.W."/>
            <person name="Vanwonterghem I."/>
            <person name="Rinke C."/>
            <person name="Parks D.H."/>
            <person name="Zhang Y."/>
            <person name="Takai K."/>
            <person name="Sievert S.M."/>
            <person name="Simon J."/>
            <person name="Campbell B.J."/>
            <person name="Hanson T.E."/>
            <person name="Woyke T."/>
            <person name="Klotz M.G."/>
            <person name="Hugenholtz P."/>
        </authorList>
    </citation>
    <scope>NUCLEOTIDE SEQUENCE [LARGE SCALE GENOMIC DNA]</scope>
    <source>
        <strain evidence="4">UBA12443</strain>
    </source>
</reference>
<gene>
    <name evidence="4" type="ORF">CFH83_05750</name>
</gene>
<evidence type="ECO:0000313" key="5">
    <source>
        <dbReference type="Proteomes" id="UP000228859"/>
    </source>
</evidence>
<feature type="domain" description="Fido" evidence="3">
    <location>
        <begin position="56"/>
        <end position="191"/>
    </location>
</feature>
<sequence>MITFDKEGETPLDDISGLKLKKITTRAELDDAEAQNILKAYVKYTLNPSALKKVTFDLSFFRKLHKEMFGDVWSWAGEFRTTQTSIGVEANLIHQRLYQLQDDLKYWESSWDYQDTAVRLHHTLVKIHPFPNGNGRWARLATDLWLLKMGYQALSWGGNITEVSDARFAYIASLKEADQGNYEPLKSFMFSI</sequence>
<organism evidence="4 5">
    <name type="scientific">Sulfuricurvum kujiense</name>
    <dbReference type="NCBI Taxonomy" id="148813"/>
    <lineage>
        <taxon>Bacteria</taxon>
        <taxon>Pseudomonadati</taxon>
        <taxon>Campylobacterota</taxon>
        <taxon>Epsilonproteobacteria</taxon>
        <taxon>Campylobacterales</taxon>
        <taxon>Sulfurimonadaceae</taxon>
        <taxon>Sulfuricurvum</taxon>
    </lineage>
</organism>
<dbReference type="NCBIfam" id="TIGR02613">
    <property type="entry name" value="mob_myst_B"/>
    <property type="match status" value="1"/>
</dbReference>
<protein>
    <submittedName>
        <fullName evidence="4">Cell filamentation protein Fic</fullName>
    </submittedName>
</protein>
<evidence type="ECO:0000259" key="3">
    <source>
        <dbReference type="PROSITE" id="PS51459"/>
    </source>
</evidence>
<evidence type="ECO:0000313" key="4">
    <source>
        <dbReference type="EMBL" id="DAB38483.1"/>
    </source>
</evidence>
<dbReference type="EMBL" id="DLUI01000080">
    <property type="protein sequence ID" value="DAB38483.1"/>
    <property type="molecule type" value="Genomic_DNA"/>
</dbReference>
<dbReference type="Gene3D" id="1.10.3290.10">
    <property type="entry name" value="Fido-like domain"/>
    <property type="match status" value="1"/>
</dbReference>
<feature type="glycosylation site" description="N-linked (GlcNAc...) asparagine" evidence="2">
    <location>
        <position position="47"/>
    </location>
</feature>
<dbReference type="InterPro" id="IPR040198">
    <property type="entry name" value="Fido_containing"/>
</dbReference>
<accession>A0A2D3WP77</accession>
<dbReference type="Proteomes" id="UP000228859">
    <property type="component" value="Unassembled WGS sequence"/>
</dbReference>
<dbReference type="RefSeq" id="WP_294894315.1">
    <property type="nucleotide sequence ID" value="NZ_DLUI01000080.1"/>
</dbReference>
<name>A0A2D3WP77_9BACT</name>
<comment type="caution">
    <text evidence="4">The sequence shown here is derived from an EMBL/GenBank/DDBJ whole genome shotgun (WGS) entry which is preliminary data.</text>
</comment>
<dbReference type="AlphaFoldDB" id="A0A2D3WP77"/>
<dbReference type="PANTHER" id="PTHR13504">
    <property type="entry name" value="FIDO DOMAIN-CONTAINING PROTEIN DDB_G0283145"/>
    <property type="match status" value="1"/>
</dbReference>
<dbReference type="PANTHER" id="PTHR13504:SF39">
    <property type="entry name" value="CELL FILAMENTATION PROTEIN"/>
    <property type="match status" value="1"/>
</dbReference>
<dbReference type="InterPro" id="IPR036597">
    <property type="entry name" value="Fido-like_dom_sf"/>
</dbReference>
<proteinExistence type="predicted"/>
<evidence type="ECO:0000256" key="1">
    <source>
        <dbReference type="PIRSR" id="PIRSR640198-1"/>
    </source>
</evidence>
<dbReference type="InterPro" id="IPR003812">
    <property type="entry name" value="Fido"/>
</dbReference>
<dbReference type="Pfam" id="PF02661">
    <property type="entry name" value="Fic"/>
    <property type="match status" value="1"/>
</dbReference>
<dbReference type="InterPro" id="IPR013436">
    <property type="entry name" value="Mobile_mystery_prot_B"/>
</dbReference>
<dbReference type="SUPFAM" id="SSF140931">
    <property type="entry name" value="Fic-like"/>
    <property type="match status" value="1"/>
</dbReference>